<reference evidence="1 2" key="1">
    <citation type="journal article" date="2019" name="Sci. Rep.">
        <title>Orb-weaving spider Araneus ventricosus genome elucidates the spidroin gene catalogue.</title>
        <authorList>
            <person name="Kono N."/>
            <person name="Nakamura H."/>
            <person name="Ohtoshi R."/>
            <person name="Moran D.A.P."/>
            <person name="Shinohara A."/>
            <person name="Yoshida Y."/>
            <person name="Fujiwara M."/>
            <person name="Mori M."/>
            <person name="Tomita M."/>
            <person name="Arakawa K."/>
        </authorList>
    </citation>
    <scope>NUCLEOTIDE SEQUENCE [LARGE SCALE GENOMIC DNA]</scope>
</reference>
<evidence type="ECO:0000313" key="2">
    <source>
        <dbReference type="Proteomes" id="UP000499080"/>
    </source>
</evidence>
<protein>
    <submittedName>
        <fullName evidence="1">Uncharacterized protein</fullName>
    </submittedName>
</protein>
<evidence type="ECO:0000313" key="1">
    <source>
        <dbReference type="EMBL" id="GBM40641.1"/>
    </source>
</evidence>
<gene>
    <name evidence="1" type="ORF">AVEN_251008_1</name>
</gene>
<keyword evidence="2" id="KW-1185">Reference proteome</keyword>
<name>A0A4Y2FHA8_ARAVE</name>
<dbReference type="AlphaFoldDB" id="A0A4Y2FHA8"/>
<dbReference type="EMBL" id="BGPR01000937">
    <property type="protein sequence ID" value="GBM40641.1"/>
    <property type="molecule type" value="Genomic_DNA"/>
</dbReference>
<dbReference type="Proteomes" id="UP000499080">
    <property type="component" value="Unassembled WGS sequence"/>
</dbReference>
<organism evidence="1 2">
    <name type="scientific">Araneus ventricosus</name>
    <name type="common">Orbweaver spider</name>
    <name type="synonym">Epeira ventricosa</name>
    <dbReference type="NCBI Taxonomy" id="182803"/>
    <lineage>
        <taxon>Eukaryota</taxon>
        <taxon>Metazoa</taxon>
        <taxon>Ecdysozoa</taxon>
        <taxon>Arthropoda</taxon>
        <taxon>Chelicerata</taxon>
        <taxon>Arachnida</taxon>
        <taxon>Araneae</taxon>
        <taxon>Araneomorphae</taxon>
        <taxon>Entelegynae</taxon>
        <taxon>Araneoidea</taxon>
        <taxon>Araneidae</taxon>
        <taxon>Araneus</taxon>
    </lineage>
</organism>
<comment type="caution">
    <text evidence="1">The sequence shown here is derived from an EMBL/GenBank/DDBJ whole genome shotgun (WGS) entry which is preliminary data.</text>
</comment>
<accession>A0A4Y2FHA8</accession>
<sequence length="103" mass="11981">MGRGRRIKETRMSIHPVTVTATMTRMRDQILPCLMDLFSFYFLHAFVRHKAKPSLQTRAVDKEKGQLWSEARTRSFPERTLEPPQPLDVICHPVLSQVFTSLL</sequence>
<proteinExistence type="predicted"/>